<feature type="non-terminal residue" evidence="2">
    <location>
        <position position="1"/>
    </location>
</feature>
<organism evidence="2">
    <name type="scientific">Graphocephala atropunctata</name>
    <dbReference type="NCBI Taxonomy" id="36148"/>
    <lineage>
        <taxon>Eukaryota</taxon>
        <taxon>Metazoa</taxon>
        <taxon>Ecdysozoa</taxon>
        <taxon>Arthropoda</taxon>
        <taxon>Hexapoda</taxon>
        <taxon>Insecta</taxon>
        <taxon>Pterygota</taxon>
        <taxon>Neoptera</taxon>
        <taxon>Paraneoptera</taxon>
        <taxon>Hemiptera</taxon>
        <taxon>Auchenorrhyncha</taxon>
        <taxon>Membracoidea</taxon>
        <taxon>Cicadellidae</taxon>
        <taxon>Cicadellinae</taxon>
        <taxon>Cicadellini</taxon>
        <taxon>Graphocephala</taxon>
    </lineage>
</organism>
<gene>
    <name evidence="2" type="ORF">g.9094</name>
</gene>
<proteinExistence type="predicted"/>
<reference evidence="2" key="1">
    <citation type="submission" date="2015-11" db="EMBL/GenBank/DDBJ databases">
        <title>De novo transcriptome assembly of four potential Pierce s Disease insect vectors from Arizona vineyards.</title>
        <authorList>
            <person name="Tassone E.E."/>
        </authorList>
    </citation>
    <scope>NUCLEOTIDE SEQUENCE</scope>
</reference>
<feature type="compositionally biased region" description="Pro residues" evidence="1">
    <location>
        <begin position="437"/>
        <end position="446"/>
    </location>
</feature>
<sequence length="484" mass="52349">SSSSVVDVVDNLGCNRLWSLNSGTAWYPNSPFHGQQFTTAAGQVSVLQGFNAGHLSPLHRPITAVAPISINGQPNEWWLAGAPIGHVTHQLTQSSSTMRLASFLGLLETSPHTYSFSAGRGFVTFAINVGVGLALSTSSAISLSDLGLRQWIGLGSNNNATTHSDLNDTVKDWTVDLCYWVPTSGLEDLDQTWAEESWAYLRDYWHMSPAGVNTANELKPNWAIASPISVIAYKQWLDKTQNNVAIPSVDYSILISEDGIQRSGFHLPNSTPYKAEAYAAIDVARARPHAIVNLPGFPTFATYIWCEQWSRVTTSPLLPPNCPQPVPHAIVTNTLCLSEAVTQYVTIQRSLIIWRQTNAATHPSTSTQLKVTELQYPDPPSTLGFLRGVRRYVLEPALGAGQGFLMAGKPGAALGAATVLADNVYQDVFSPRKPDIPTNPPPPPTYSPQQTQTSPSPPPTQTLPMTTTTATLTPSQGDLTANEH</sequence>
<name>A0A1B6LFA2_9HEMI</name>
<feature type="compositionally biased region" description="Low complexity" evidence="1">
    <location>
        <begin position="462"/>
        <end position="476"/>
    </location>
</feature>
<protein>
    <submittedName>
        <fullName evidence="2">Uncharacterized protein</fullName>
    </submittedName>
</protein>
<accession>A0A1B6LFA2</accession>
<dbReference type="AlphaFoldDB" id="A0A1B6LFA2"/>
<feature type="region of interest" description="Disordered" evidence="1">
    <location>
        <begin position="430"/>
        <end position="484"/>
    </location>
</feature>
<evidence type="ECO:0000256" key="1">
    <source>
        <dbReference type="SAM" id="MobiDB-lite"/>
    </source>
</evidence>
<evidence type="ECO:0000313" key="2">
    <source>
        <dbReference type="EMBL" id="JAT22361.1"/>
    </source>
</evidence>
<dbReference type="EMBL" id="GEBQ01017616">
    <property type="protein sequence ID" value="JAT22361.1"/>
    <property type="molecule type" value="Transcribed_RNA"/>
</dbReference>